<organism evidence="1 2">
    <name type="scientific">Eumeta variegata</name>
    <name type="common">Bagworm moth</name>
    <name type="synonym">Eumeta japonica</name>
    <dbReference type="NCBI Taxonomy" id="151549"/>
    <lineage>
        <taxon>Eukaryota</taxon>
        <taxon>Metazoa</taxon>
        <taxon>Ecdysozoa</taxon>
        <taxon>Arthropoda</taxon>
        <taxon>Hexapoda</taxon>
        <taxon>Insecta</taxon>
        <taxon>Pterygota</taxon>
        <taxon>Neoptera</taxon>
        <taxon>Endopterygota</taxon>
        <taxon>Lepidoptera</taxon>
        <taxon>Glossata</taxon>
        <taxon>Ditrysia</taxon>
        <taxon>Tineoidea</taxon>
        <taxon>Psychidae</taxon>
        <taxon>Oiketicinae</taxon>
        <taxon>Eumeta</taxon>
    </lineage>
</organism>
<dbReference type="Proteomes" id="UP000299102">
    <property type="component" value="Unassembled WGS sequence"/>
</dbReference>
<evidence type="ECO:0000313" key="2">
    <source>
        <dbReference type="Proteomes" id="UP000299102"/>
    </source>
</evidence>
<reference evidence="1 2" key="1">
    <citation type="journal article" date="2019" name="Commun. Biol.">
        <title>The bagworm genome reveals a unique fibroin gene that provides high tensile strength.</title>
        <authorList>
            <person name="Kono N."/>
            <person name="Nakamura H."/>
            <person name="Ohtoshi R."/>
            <person name="Tomita M."/>
            <person name="Numata K."/>
            <person name="Arakawa K."/>
        </authorList>
    </citation>
    <scope>NUCLEOTIDE SEQUENCE [LARGE SCALE GENOMIC DNA]</scope>
</reference>
<sequence>MNARAEDLAPRIEAADLDVFLMARHAVSLTAVFVSELAFSSVLSRYFITAMIMSDASARHVRRCGELNKRGIAGGGGGGGARPRTVSGMRRPALRCGPTSRPADCCARGRPIIVEWERDARHSAGLSLVRIVRLLFYLLRFVRNTLNNSRLLLALRNDTVLVMRTPIREEINPKGGEKQAVTRRLIYGATLSERRSPPAACDLSHLTRRLLILKFA</sequence>
<keyword evidence="2" id="KW-1185">Reference proteome</keyword>
<name>A0A4C1W888_EUMVA</name>
<dbReference type="AlphaFoldDB" id="A0A4C1W888"/>
<evidence type="ECO:0000313" key="1">
    <source>
        <dbReference type="EMBL" id="GBP46374.1"/>
    </source>
</evidence>
<dbReference type="EMBL" id="BGZK01000482">
    <property type="protein sequence ID" value="GBP46374.1"/>
    <property type="molecule type" value="Genomic_DNA"/>
</dbReference>
<gene>
    <name evidence="1" type="ORF">EVAR_36353_1</name>
</gene>
<accession>A0A4C1W888</accession>
<proteinExistence type="predicted"/>
<comment type="caution">
    <text evidence="1">The sequence shown here is derived from an EMBL/GenBank/DDBJ whole genome shotgun (WGS) entry which is preliminary data.</text>
</comment>
<protein>
    <submittedName>
        <fullName evidence="1">Uncharacterized protein</fullName>
    </submittedName>
</protein>